<organism evidence="2 3">
    <name type="scientific">Caldifermentibacillus hisashii</name>
    <dbReference type="NCBI Taxonomy" id="996558"/>
    <lineage>
        <taxon>Bacteria</taxon>
        <taxon>Bacillati</taxon>
        <taxon>Bacillota</taxon>
        <taxon>Bacilli</taxon>
        <taxon>Bacillales</taxon>
        <taxon>Bacillaceae</taxon>
        <taxon>Caldifermentibacillus</taxon>
    </lineage>
</organism>
<proteinExistence type="predicted"/>
<comment type="caution">
    <text evidence="2">The sequence shown here is derived from an EMBL/GenBank/DDBJ whole genome shotgun (WGS) entry which is preliminary data.</text>
</comment>
<evidence type="ECO:0000313" key="2">
    <source>
        <dbReference type="EMBL" id="MEL3959509.1"/>
    </source>
</evidence>
<dbReference type="InterPro" id="IPR003497">
    <property type="entry name" value="BRO_N_domain"/>
</dbReference>
<keyword evidence="3" id="KW-1185">Reference proteome</keyword>
<dbReference type="PANTHER" id="PTHR36180">
    <property type="entry name" value="DNA-BINDING PROTEIN-RELATED-RELATED"/>
    <property type="match status" value="1"/>
</dbReference>
<dbReference type="RefSeq" id="WP_342021145.1">
    <property type="nucleotide sequence ID" value="NZ_JBBYAK010000002.1"/>
</dbReference>
<accession>A0ABU9K4M8</accession>
<feature type="domain" description="Bro-N" evidence="1">
    <location>
        <begin position="2"/>
        <end position="108"/>
    </location>
</feature>
<protein>
    <submittedName>
        <fullName evidence="2">BRO family protein</fullName>
    </submittedName>
</protein>
<dbReference type="Pfam" id="PF02498">
    <property type="entry name" value="Bro-N"/>
    <property type="match status" value="1"/>
</dbReference>
<dbReference type="Proteomes" id="UP001459714">
    <property type="component" value="Unassembled WGS sequence"/>
</dbReference>
<reference evidence="2 3" key="1">
    <citation type="submission" date="2024-03" db="EMBL/GenBank/DDBJ databases">
        <title>Bacilli Hybrid Assemblies.</title>
        <authorList>
            <person name="Kovac J."/>
        </authorList>
    </citation>
    <scope>NUCLEOTIDE SEQUENCE [LARGE SCALE GENOMIC DNA]</scope>
    <source>
        <strain evidence="2 3">FSL M8-0022</strain>
    </source>
</reference>
<dbReference type="EMBL" id="JBBYAK010000002">
    <property type="protein sequence ID" value="MEL3959509.1"/>
    <property type="molecule type" value="Genomic_DNA"/>
</dbReference>
<sequence>MENDIKLFKNDMFGELYILIVDGKEYFPATDVAKILGYADPHKAIKQHTKKDGWVNHPVIDSLGRNQEKKFINEGNLYRLIVKSKLPEAEKFEQWVFDEILPTIRKTGGYVSNDEMFISTYLPFADDQTKLLFKGTLETVRKQNEMIQRQQKEIEYKEDVIINLVDEVTLAEKRQILNRVVRRAGKENISKRWKALYDQFEMKYHVDLERRLNTYNNEHKPKLRNKLDYIDKVMNKIPEIYEIACKLYENDIEKLVKEMYDLNKR</sequence>
<dbReference type="PROSITE" id="PS51750">
    <property type="entry name" value="BRO_N"/>
    <property type="match status" value="1"/>
</dbReference>
<dbReference type="PANTHER" id="PTHR36180:SF2">
    <property type="entry name" value="BRO FAMILY PROTEIN"/>
    <property type="match status" value="1"/>
</dbReference>
<evidence type="ECO:0000313" key="3">
    <source>
        <dbReference type="Proteomes" id="UP001459714"/>
    </source>
</evidence>
<name>A0ABU9K4M8_9BACI</name>
<gene>
    <name evidence="2" type="ORF">NST17_20365</name>
</gene>
<evidence type="ECO:0000259" key="1">
    <source>
        <dbReference type="PROSITE" id="PS51750"/>
    </source>
</evidence>
<dbReference type="SMART" id="SM01040">
    <property type="entry name" value="Bro-N"/>
    <property type="match status" value="1"/>
</dbReference>